<keyword evidence="3" id="KW-1185">Reference proteome</keyword>
<dbReference type="AlphaFoldDB" id="A0A921NZ61"/>
<dbReference type="Proteomes" id="UP000717981">
    <property type="component" value="Unassembled WGS sequence"/>
</dbReference>
<accession>A0A921NZ61</accession>
<sequence>MRSWAESRGGVAKIDLKRRLGPLYRPAAGIVELDVPAFPFLMVDGGGDPDTVPAWREAVEALYAVSYAVKFALRRRHALDYVVMPLEGLWWADDPASFLRGERAAWRWTAMIMQPPEAGAELVAEAVAGVRAKKALPALERLRLETFTEGRCAQVLHVGPYRDEGAAIARLHAWIGERSTLRGRHHEIYLDDPRRSAPEKLRTLLRQPMA</sequence>
<reference evidence="2" key="1">
    <citation type="submission" date="2017-10" db="EMBL/GenBank/DDBJ databases">
        <title>Whole genome sequencing of members of genus Pseudoxanthomonas.</title>
        <authorList>
            <person name="Kumar S."/>
            <person name="Bansal K."/>
            <person name="Kaur A."/>
            <person name="Patil P."/>
            <person name="Sharma S."/>
            <person name="Patil P.B."/>
        </authorList>
    </citation>
    <scope>NUCLEOTIDE SEQUENCE</scope>
    <source>
        <strain evidence="2">DSM 22914</strain>
    </source>
</reference>
<proteinExistence type="predicted"/>
<name>A0A921NZ61_9GAMM</name>
<evidence type="ECO:0000313" key="3">
    <source>
        <dbReference type="Proteomes" id="UP000717981"/>
    </source>
</evidence>
<gene>
    <name evidence="2" type="ORF">CR938_04510</name>
</gene>
<protein>
    <recommendedName>
        <fullName evidence="1">GyrI-like small molecule binding domain-containing protein</fullName>
    </recommendedName>
</protein>
<comment type="caution">
    <text evidence="2">The sequence shown here is derived from an EMBL/GenBank/DDBJ whole genome shotgun (WGS) entry which is preliminary data.</text>
</comment>
<evidence type="ECO:0000313" key="2">
    <source>
        <dbReference type="EMBL" id="KAF1689769.1"/>
    </source>
</evidence>
<dbReference type="SUPFAM" id="SSF55136">
    <property type="entry name" value="Probable bacterial effector-binding domain"/>
    <property type="match status" value="1"/>
</dbReference>
<feature type="domain" description="GyrI-like small molecule binding" evidence="1">
    <location>
        <begin position="34"/>
        <end position="204"/>
    </location>
</feature>
<dbReference type="Pfam" id="PF06445">
    <property type="entry name" value="GyrI-like"/>
    <property type="match status" value="1"/>
</dbReference>
<dbReference type="InterPro" id="IPR029442">
    <property type="entry name" value="GyrI-like"/>
</dbReference>
<dbReference type="RefSeq" id="WP_162123887.1">
    <property type="nucleotide sequence ID" value="NZ_PDWK01000015.1"/>
</dbReference>
<dbReference type="EMBL" id="PDWK01000015">
    <property type="protein sequence ID" value="KAF1689769.1"/>
    <property type="molecule type" value="Genomic_DNA"/>
</dbReference>
<dbReference type="OrthoDB" id="4772335at2"/>
<dbReference type="InterPro" id="IPR011256">
    <property type="entry name" value="Reg_factor_effector_dom_sf"/>
</dbReference>
<organism evidence="2 3">
    <name type="scientific">Pseudoxanthomonas taiwanensis</name>
    <dbReference type="NCBI Taxonomy" id="176598"/>
    <lineage>
        <taxon>Bacteria</taxon>
        <taxon>Pseudomonadati</taxon>
        <taxon>Pseudomonadota</taxon>
        <taxon>Gammaproteobacteria</taxon>
        <taxon>Lysobacterales</taxon>
        <taxon>Lysobacteraceae</taxon>
        <taxon>Pseudoxanthomonas</taxon>
    </lineage>
</organism>
<evidence type="ECO:0000259" key="1">
    <source>
        <dbReference type="Pfam" id="PF06445"/>
    </source>
</evidence>
<dbReference type="Gene3D" id="3.20.80.10">
    <property type="entry name" value="Regulatory factor, effector binding domain"/>
    <property type="match status" value="1"/>
</dbReference>